<evidence type="ECO:0000256" key="6">
    <source>
        <dbReference type="ARBA" id="ARBA00022946"/>
    </source>
</evidence>
<dbReference type="Pfam" id="PF11891">
    <property type="entry name" value="RETICULATA-like"/>
    <property type="match status" value="1"/>
</dbReference>
<accession>A0AAV0RII8</accession>
<gene>
    <name evidence="11" type="ORF">LITE_LOCUS48214</name>
</gene>
<evidence type="ECO:0000256" key="1">
    <source>
        <dbReference type="ARBA" id="ARBA00004508"/>
    </source>
</evidence>
<evidence type="ECO:0000256" key="10">
    <source>
        <dbReference type="SAM" id="Phobius"/>
    </source>
</evidence>
<evidence type="ECO:0000256" key="5">
    <source>
        <dbReference type="ARBA" id="ARBA00022692"/>
    </source>
</evidence>
<keyword evidence="6" id="KW-0809">Transit peptide</keyword>
<evidence type="ECO:0000256" key="8">
    <source>
        <dbReference type="ARBA" id="ARBA00023136"/>
    </source>
</evidence>
<keyword evidence="7 10" id="KW-1133">Transmembrane helix</keyword>
<name>A0AAV0RII8_9ROSI</name>
<dbReference type="InterPro" id="IPR021825">
    <property type="entry name" value="RETICULATA-related"/>
</dbReference>
<keyword evidence="5 10" id="KW-0812">Transmembrane</keyword>
<dbReference type="PANTHER" id="PTHR31038">
    <property type="entry name" value="EXPRESSED PROTEIN-RELATED"/>
    <property type="match status" value="1"/>
</dbReference>
<dbReference type="GO" id="GO:0099402">
    <property type="term" value="P:plant organ development"/>
    <property type="evidence" value="ECO:0007669"/>
    <property type="project" value="TreeGrafter"/>
</dbReference>
<protein>
    <submittedName>
        <fullName evidence="11">Uncharacterized protein</fullName>
    </submittedName>
</protein>
<evidence type="ECO:0000256" key="3">
    <source>
        <dbReference type="ARBA" id="ARBA00022528"/>
    </source>
</evidence>
<keyword evidence="4" id="KW-0934">Plastid</keyword>
<evidence type="ECO:0000256" key="4">
    <source>
        <dbReference type="ARBA" id="ARBA00022640"/>
    </source>
</evidence>
<dbReference type="Proteomes" id="UP001154282">
    <property type="component" value="Unassembled WGS sequence"/>
</dbReference>
<feature type="compositionally biased region" description="Gly residues" evidence="9">
    <location>
        <begin position="90"/>
        <end position="103"/>
    </location>
</feature>
<sequence>MAAIKSCSAGRFKSPAISLRQASAGGRIKMPAFPIINPRPGIKLSASSSGAIKCVESGSPADPIKDSSITVEGLRQLDDGGGGADDDSGENGGFHGGGGGGGRGGDDGGDGAAAEKEVWPIMLFADEDVIKMADEVRGLELPAYMPEAAEAAGIRAQFLLNQKMADPGFLFSVGTKVLIGSCSAAVAEVVKWGKDLWSKLEMWKAFAAITVNVSVIGMLARIGKPSIHTAGLVPLNTQEACAVLPSSVVEAGRPGHRSSLMQQLATYFYKGSLYGSVAFGCGLLGQGIADTIMNIKRKVMKLEEDIAVNKSEEDIPTPLQVGSGILRVLSGVFRGASACTPYQVIKGMERVVEAALPLVRQAPPLPNPSTVGVPFTCNIANNINGGGIDGTLCLLVIIFAIFCLVLAFIAVGGIILLISGRSDMLFRFSRSLYLLPPY</sequence>
<organism evidence="11 12">
    <name type="scientific">Linum tenue</name>
    <dbReference type="NCBI Taxonomy" id="586396"/>
    <lineage>
        <taxon>Eukaryota</taxon>
        <taxon>Viridiplantae</taxon>
        <taxon>Streptophyta</taxon>
        <taxon>Embryophyta</taxon>
        <taxon>Tracheophyta</taxon>
        <taxon>Spermatophyta</taxon>
        <taxon>Magnoliopsida</taxon>
        <taxon>eudicotyledons</taxon>
        <taxon>Gunneridae</taxon>
        <taxon>Pentapetalae</taxon>
        <taxon>rosids</taxon>
        <taxon>fabids</taxon>
        <taxon>Malpighiales</taxon>
        <taxon>Linaceae</taxon>
        <taxon>Linum</taxon>
    </lineage>
</organism>
<evidence type="ECO:0000313" key="12">
    <source>
        <dbReference type="Proteomes" id="UP001154282"/>
    </source>
</evidence>
<dbReference type="PANTHER" id="PTHR31038:SF18">
    <property type="entry name" value="PROTEIN RETICULATA-RELATED 1, CHLOROPLASTIC"/>
    <property type="match status" value="1"/>
</dbReference>
<keyword evidence="8 10" id="KW-0472">Membrane</keyword>
<feature type="transmembrane region" description="Helical" evidence="10">
    <location>
        <begin position="394"/>
        <end position="418"/>
    </location>
</feature>
<keyword evidence="3" id="KW-0150">Chloroplast</keyword>
<dbReference type="EMBL" id="CAMGYJ010000011">
    <property type="protein sequence ID" value="CAI0557071.1"/>
    <property type="molecule type" value="Genomic_DNA"/>
</dbReference>
<keyword evidence="12" id="KW-1185">Reference proteome</keyword>
<dbReference type="AlphaFoldDB" id="A0AAV0RII8"/>
<dbReference type="GO" id="GO:0009706">
    <property type="term" value="C:chloroplast inner membrane"/>
    <property type="evidence" value="ECO:0007669"/>
    <property type="project" value="TreeGrafter"/>
</dbReference>
<reference evidence="11" key="1">
    <citation type="submission" date="2022-08" db="EMBL/GenBank/DDBJ databases">
        <authorList>
            <person name="Gutierrez-Valencia J."/>
        </authorList>
    </citation>
    <scope>NUCLEOTIDE SEQUENCE</scope>
</reference>
<evidence type="ECO:0000313" key="11">
    <source>
        <dbReference type="EMBL" id="CAI0557071.1"/>
    </source>
</evidence>
<comment type="similarity">
    <text evidence="2">Belongs to the RETICULATA family.</text>
</comment>
<comment type="subcellular location">
    <subcellularLocation>
        <location evidence="1">Plastid</location>
        <location evidence="1">Chloroplast membrane</location>
        <topology evidence="1">Multi-pass membrane protein</topology>
    </subcellularLocation>
</comment>
<evidence type="ECO:0000256" key="9">
    <source>
        <dbReference type="SAM" id="MobiDB-lite"/>
    </source>
</evidence>
<feature type="region of interest" description="Disordered" evidence="9">
    <location>
        <begin position="74"/>
        <end position="111"/>
    </location>
</feature>
<proteinExistence type="inferred from homology"/>
<evidence type="ECO:0000256" key="7">
    <source>
        <dbReference type="ARBA" id="ARBA00022989"/>
    </source>
</evidence>
<evidence type="ECO:0000256" key="2">
    <source>
        <dbReference type="ARBA" id="ARBA00010793"/>
    </source>
</evidence>
<comment type="caution">
    <text evidence="11">The sequence shown here is derived from an EMBL/GenBank/DDBJ whole genome shotgun (WGS) entry which is preliminary data.</text>
</comment>